<keyword evidence="2" id="KW-1185">Reference proteome</keyword>
<accession>A0A151WGW8</accession>
<dbReference type="EMBL" id="KQ983138">
    <property type="protein sequence ID" value="KYQ47080.1"/>
    <property type="molecule type" value="Genomic_DNA"/>
</dbReference>
<gene>
    <name evidence="1" type="ORF">ALC60_13907</name>
</gene>
<protein>
    <submittedName>
        <fullName evidence="1">Uncharacterized protein</fullName>
    </submittedName>
</protein>
<reference evidence="1 2" key="1">
    <citation type="submission" date="2015-09" db="EMBL/GenBank/DDBJ databases">
        <title>Trachymyrmex zeteki WGS genome.</title>
        <authorList>
            <person name="Nygaard S."/>
            <person name="Hu H."/>
            <person name="Boomsma J."/>
            <person name="Zhang G."/>
        </authorList>
    </citation>
    <scope>NUCLEOTIDE SEQUENCE [LARGE SCALE GENOMIC DNA]</scope>
    <source>
        <strain evidence="1">Tzet28-1</strain>
        <tissue evidence="1">Whole body</tissue>
    </source>
</reference>
<proteinExistence type="predicted"/>
<name>A0A151WGW8_9HYME</name>
<dbReference type="Proteomes" id="UP000075809">
    <property type="component" value="Unassembled WGS sequence"/>
</dbReference>
<dbReference type="AlphaFoldDB" id="A0A151WGW8"/>
<evidence type="ECO:0000313" key="1">
    <source>
        <dbReference type="EMBL" id="KYQ47080.1"/>
    </source>
</evidence>
<organism evidence="1 2">
    <name type="scientific">Mycetomoellerius zeteki</name>
    <dbReference type="NCBI Taxonomy" id="64791"/>
    <lineage>
        <taxon>Eukaryota</taxon>
        <taxon>Metazoa</taxon>
        <taxon>Ecdysozoa</taxon>
        <taxon>Arthropoda</taxon>
        <taxon>Hexapoda</taxon>
        <taxon>Insecta</taxon>
        <taxon>Pterygota</taxon>
        <taxon>Neoptera</taxon>
        <taxon>Endopterygota</taxon>
        <taxon>Hymenoptera</taxon>
        <taxon>Apocrita</taxon>
        <taxon>Aculeata</taxon>
        <taxon>Formicoidea</taxon>
        <taxon>Formicidae</taxon>
        <taxon>Myrmicinae</taxon>
        <taxon>Mycetomoellerius</taxon>
    </lineage>
</organism>
<dbReference type="STRING" id="64791.A0A151WGW8"/>
<sequence length="321" mass="37106">MGSLIDLIYQTWITNTFFIKNLRMMIGCIQTYMLNQRKIDPNTIRMREAKMKDALMSFLEVLKKKGMLNSIYSMEELNQFFSTPESKYLRSVFMEDFMTTNTFFEWLHNLKEFVKRQTSTSVNTSIVDCEIFTSSPELTPKGGMDALFASTSKQKTDGISQYVTKLDNGRLYTVGTPGGQTGHRLMRFVVDKRFVVKEIAVLKNGNTLTHYIFTGPMPWRFLTKSDQSHASWLMSHHHGLQWNDGVVPYRMAQRLISEAVLGESEAIVYVKGSEKREWLSDILNNDDVVVETIDIHYEDIEPLKNLDTTNTFRCGRHSKHC</sequence>
<evidence type="ECO:0000313" key="2">
    <source>
        <dbReference type="Proteomes" id="UP000075809"/>
    </source>
</evidence>